<gene>
    <name evidence="5" type="ORF">HQN85_11890</name>
</gene>
<dbReference type="PROSITE" id="PS00061">
    <property type="entry name" value="ADH_SHORT"/>
    <property type="match status" value="1"/>
</dbReference>
<proteinExistence type="inferred from homology"/>
<keyword evidence="3" id="KW-0560">Oxidoreductase</keyword>
<dbReference type="PANTHER" id="PTHR43490">
    <property type="entry name" value="(+)-NEOMENTHOL DEHYDROGENASE"/>
    <property type="match status" value="1"/>
</dbReference>
<dbReference type="EMBL" id="JABMKV010000002">
    <property type="protein sequence ID" value="NQX32432.1"/>
    <property type="molecule type" value="Genomic_DNA"/>
</dbReference>
<dbReference type="CDD" id="cd05324">
    <property type="entry name" value="carb_red_PTCR-like_SDR_c"/>
    <property type="match status" value="1"/>
</dbReference>
<protein>
    <submittedName>
        <fullName evidence="5">SDR family oxidoreductase</fullName>
    </submittedName>
</protein>
<dbReference type="Pfam" id="PF00106">
    <property type="entry name" value="adh_short"/>
    <property type="match status" value="1"/>
</dbReference>
<dbReference type="InterPro" id="IPR002347">
    <property type="entry name" value="SDR_fam"/>
</dbReference>
<accession>A0ABX2DEC1</accession>
<dbReference type="InterPro" id="IPR036291">
    <property type="entry name" value="NAD(P)-bd_dom_sf"/>
</dbReference>
<dbReference type="Proteomes" id="UP000762110">
    <property type="component" value="Unassembled WGS sequence"/>
</dbReference>
<evidence type="ECO:0000313" key="6">
    <source>
        <dbReference type="Proteomes" id="UP000762110"/>
    </source>
</evidence>
<keyword evidence="6" id="KW-1185">Reference proteome</keyword>
<evidence type="ECO:0000256" key="3">
    <source>
        <dbReference type="ARBA" id="ARBA00023002"/>
    </source>
</evidence>
<organism evidence="5 6">
    <name type="scientific">Pedobacter boryungensis</name>
    <dbReference type="NCBI Taxonomy" id="869962"/>
    <lineage>
        <taxon>Bacteria</taxon>
        <taxon>Pseudomonadati</taxon>
        <taxon>Bacteroidota</taxon>
        <taxon>Sphingobacteriia</taxon>
        <taxon>Sphingobacteriales</taxon>
        <taxon>Sphingobacteriaceae</taxon>
        <taxon>Pedobacter</taxon>
    </lineage>
</organism>
<comment type="caution">
    <text evidence="5">The sequence shown here is derived from an EMBL/GenBank/DDBJ whole genome shotgun (WGS) entry which is preliminary data.</text>
</comment>
<dbReference type="PRINTS" id="PR00081">
    <property type="entry name" value="GDHRDH"/>
</dbReference>
<dbReference type="RefSeq" id="WP_173272405.1">
    <property type="nucleotide sequence ID" value="NZ_JABMKV010000002.1"/>
</dbReference>
<sequence>MKIALVTGANRGIGFETAKQLAQLGHFVYIGCRDKILGQRAVIQLHELGLTKTAVLEIDVTKIDTIVEAKKLIETTSDRLDILVNNAGILGIVPQPAATTSVDELRRIFDTNFFGTIQVTQEFIPLLERSEGGRIVNVTSDLSSLTLHNDPAWKFYHFKSAGYSISKTALNGYTIMLAYVLKETNIKVNTVNPGHTATDFNQYRGEKTPDQSAKVIVKYATIDNEEESGKFFSEDGEMPW</sequence>
<dbReference type="InterPro" id="IPR020904">
    <property type="entry name" value="Sc_DH/Rdtase_CS"/>
</dbReference>
<comment type="similarity">
    <text evidence="1 4">Belongs to the short-chain dehydrogenases/reductases (SDR) family.</text>
</comment>
<evidence type="ECO:0000256" key="4">
    <source>
        <dbReference type="RuleBase" id="RU000363"/>
    </source>
</evidence>
<dbReference type="PANTHER" id="PTHR43490:SF99">
    <property type="entry name" value="SHORT-CHAIN DEHYDROGENASE_REDUCTASE"/>
    <property type="match status" value="1"/>
</dbReference>
<name>A0ABX2DEC1_9SPHI</name>
<dbReference type="InterPro" id="IPR045313">
    <property type="entry name" value="CBR1-like"/>
</dbReference>
<evidence type="ECO:0000256" key="2">
    <source>
        <dbReference type="ARBA" id="ARBA00022857"/>
    </source>
</evidence>
<dbReference type="PRINTS" id="PR00080">
    <property type="entry name" value="SDRFAMILY"/>
</dbReference>
<evidence type="ECO:0000256" key="1">
    <source>
        <dbReference type="ARBA" id="ARBA00006484"/>
    </source>
</evidence>
<reference evidence="5 6" key="1">
    <citation type="submission" date="2020-05" db="EMBL/GenBank/DDBJ databases">
        <title>Description of Pedobacter foliorum sp. nov.</title>
        <authorList>
            <person name="Qi S."/>
            <person name="Carlier A."/>
            <person name="Cnockaert M."/>
            <person name="Vandamme P."/>
        </authorList>
    </citation>
    <scope>NUCLEOTIDE SEQUENCE [LARGE SCALE GENOMIC DNA]</scope>
    <source>
        <strain evidence="5 6">LMG 31300</strain>
    </source>
</reference>
<dbReference type="Gene3D" id="3.40.50.720">
    <property type="entry name" value="NAD(P)-binding Rossmann-like Domain"/>
    <property type="match status" value="1"/>
</dbReference>
<dbReference type="SUPFAM" id="SSF51735">
    <property type="entry name" value="NAD(P)-binding Rossmann-fold domains"/>
    <property type="match status" value="1"/>
</dbReference>
<keyword evidence="2" id="KW-0521">NADP</keyword>
<evidence type="ECO:0000313" key="5">
    <source>
        <dbReference type="EMBL" id="NQX32432.1"/>
    </source>
</evidence>